<dbReference type="InterPro" id="IPR006439">
    <property type="entry name" value="HAD-SF_hydro_IA"/>
</dbReference>
<evidence type="ECO:0000256" key="3">
    <source>
        <dbReference type="ARBA" id="ARBA00022801"/>
    </source>
</evidence>
<dbReference type="Gene3D" id="1.10.150.520">
    <property type="match status" value="1"/>
</dbReference>
<dbReference type="AlphaFoldDB" id="A0A3D8VP07"/>
<comment type="caution">
    <text evidence="5">The sequence shown here is derived from an EMBL/GenBank/DDBJ whole genome shotgun (WGS) entry which is preliminary data.</text>
</comment>
<dbReference type="PANTHER" id="PTHR46470:SF2">
    <property type="entry name" value="GLYCERALDEHYDE 3-PHOSPHATE PHOSPHATASE"/>
    <property type="match status" value="1"/>
</dbReference>
<comment type="cofactor">
    <cofactor evidence="1">
        <name>Mg(2+)</name>
        <dbReference type="ChEBI" id="CHEBI:18420"/>
    </cofactor>
</comment>
<dbReference type="InterPro" id="IPR023214">
    <property type="entry name" value="HAD_sf"/>
</dbReference>
<evidence type="ECO:0000256" key="1">
    <source>
        <dbReference type="ARBA" id="ARBA00001946"/>
    </source>
</evidence>
<organism evidence="5 6">
    <name type="scientific">Halobacillus trueperi</name>
    <dbReference type="NCBI Taxonomy" id="156205"/>
    <lineage>
        <taxon>Bacteria</taxon>
        <taxon>Bacillati</taxon>
        <taxon>Bacillota</taxon>
        <taxon>Bacilli</taxon>
        <taxon>Bacillales</taxon>
        <taxon>Bacillaceae</taxon>
        <taxon>Halobacillus</taxon>
    </lineage>
</organism>
<keyword evidence="4" id="KW-0460">Magnesium</keyword>
<dbReference type="Pfam" id="PF13419">
    <property type="entry name" value="HAD_2"/>
    <property type="match status" value="1"/>
</dbReference>
<dbReference type="PANTHER" id="PTHR46470">
    <property type="entry name" value="N-ACYLNEURAMINATE-9-PHOSPHATASE"/>
    <property type="match status" value="1"/>
</dbReference>
<evidence type="ECO:0000256" key="2">
    <source>
        <dbReference type="ARBA" id="ARBA00022723"/>
    </source>
</evidence>
<keyword evidence="2" id="KW-0479">Metal-binding</keyword>
<keyword evidence="3 5" id="KW-0378">Hydrolase</keyword>
<dbReference type="PRINTS" id="PR00413">
    <property type="entry name" value="HADHALOGNASE"/>
</dbReference>
<dbReference type="SFLD" id="SFLDG01129">
    <property type="entry name" value="C1.5:_HAD__Beta-PGM__Phosphata"/>
    <property type="match status" value="1"/>
</dbReference>
<dbReference type="NCBIfam" id="TIGR01549">
    <property type="entry name" value="HAD-SF-IA-v1"/>
    <property type="match status" value="1"/>
</dbReference>
<dbReference type="RefSeq" id="WP_115893968.1">
    <property type="nucleotide sequence ID" value="NZ_QTLC01000034.1"/>
</dbReference>
<dbReference type="InterPro" id="IPR051400">
    <property type="entry name" value="HAD-like_hydrolase"/>
</dbReference>
<proteinExistence type="predicted"/>
<dbReference type="Proteomes" id="UP000257032">
    <property type="component" value="Unassembled WGS sequence"/>
</dbReference>
<name>A0A3D8VP07_9BACI</name>
<gene>
    <name evidence="5" type="ORF">DXT76_08915</name>
</gene>
<protein>
    <submittedName>
        <fullName evidence="5">HAD family hydrolase</fullName>
    </submittedName>
</protein>
<accession>A0A3D8VP07</accession>
<dbReference type="InterPro" id="IPR041492">
    <property type="entry name" value="HAD_2"/>
</dbReference>
<sequence length="230" mass="26778">MIKAVIFDLDRTLLDRDASVEHFINDQFARFEKSLNSVSREAFTSRFIELDEQGYRPKDQVYQQLVHELALGKAMEVELYQDYQDSFKHHCIPFQGLQEVLLQLIANKYHLGLITNGRSRFQMDNMKALGIQSFFKTILISELEGVKKPDPAIFERAMERMNQPPEACIYVGDHMEKDVQAAENIGMTPVLKKDRQEEESLARYSIFHLTELPPLLQKLNTKEERSCYSK</sequence>
<dbReference type="EMBL" id="QTLC01000034">
    <property type="protein sequence ID" value="RDY71082.1"/>
    <property type="molecule type" value="Genomic_DNA"/>
</dbReference>
<evidence type="ECO:0000313" key="6">
    <source>
        <dbReference type="Proteomes" id="UP000257032"/>
    </source>
</evidence>
<dbReference type="GO" id="GO:0016791">
    <property type="term" value="F:phosphatase activity"/>
    <property type="evidence" value="ECO:0007669"/>
    <property type="project" value="TreeGrafter"/>
</dbReference>
<dbReference type="InterPro" id="IPR036412">
    <property type="entry name" value="HAD-like_sf"/>
</dbReference>
<dbReference type="GO" id="GO:0046872">
    <property type="term" value="F:metal ion binding"/>
    <property type="evidence" value="ECO:0007669"/>
    <property type="project" value="UniProtKB-KW"/>
</dbReference>
<evidence type="ECO:0000256" key="4">
    <source>
        <dbReference type="ARBA" id="ARBA00022842"/>
    </source>
</evidence>
<evidence type="ECO:0000313" key="5">
    <source>
        <dbReference type="EMBL" id="RDY71082.1"/>
    </source>
</evidence>
<dbReference type="Gene3D" id="3.40.50.1000">
    <property type="entry name" value="HAD superfamily/HAD-like"/>
    <property type="match status" value="1"/>
</dbReference>
<dbReference type="NCBIfam" id="TIGR01509">
    <property type="entry name" value="HAD-SF-IA-v3"/>
    <property type="match status" value="1"/>
</dbReference>
<dbReference type="SUPFAM" id="SSF56784">
    <property type="entry name" value="HAD-like"/>
    <property type="match status" value="1"/>
</dbReference>
<dbReference type="SFLD" id="SFLDS00003">
    <property type="entry name" value="Haloacid_Dehalogenase"/>
    <property type="match status" value="1"/>
</dbReference>
<reference evidence="5 6" key="1">
    <citation type="submission" date="2018-08" db="EMBL/GenBank/DDBJ databases">
        <title>Genome sequence of strict halophilic Halobacillus trueperi SS1 isolated from Lunsu, a salty water body of North West Himalayas.</title>
        <authorList>
            <person name="Gupta S."/>
            <person name="Sharma P."/>
            <person name="Dev K."/>
            <person name="Baumler D."/>
            <person name="Sourirajan A."/>
        </authorList>
    </citation>
    <scope>NUCLEOTIDE SEQUENCE [LARGE SCALE GENOMIC DNA]</scope>
    <source>
        <strain evidence="5 6">SS1</strain>
    </source>
</reference>
<dbReference type="GO" id="GO:0044281">
    <property type="term" value="P:small molecule metabolic process"/>
    <property type="evidence" value="ECO:0007669"/>
    <property type="project" value="UniProtKB-ARBA"/>
</dbReference>